<reference evidence="2 3" key="1">
    <citation type="submission" date="2021-07" db="EMBL/GenBank/DDBJ databases">
        <title>Actinomadura sp. PM05-2 isolated from lichen.</title>
        <authorList>
            <person name="Somphong A."/>
            <person name="Phongsopitanun W."/>
            <person name="Tanasupawat S."/>
            <person name="Peongsungnone V."/>
        </authorList>
    </citation>
    <scope>NUCLEOTIDE SEQUENCE [LARGE SCALE GENOMIC DNA]</scope>
    <source>
        <strain evidence="2 3">PM05-2</strain>
    </source>
</reference>
<dbReference type="EMBL" id="JAIBOA010000008">
    <property type="protein sequence ID" value="MBW8483636.1"/>
    <property type="molecule type" value="Genomic_DNA"/>
</dbReference>
<keyword evidence="1" id="KW-0812">Transmembrane</keyword>
<keyword evidence="1" id="KW-0472">Membrane</keyword>
<evidence type="ECO:0008006" key="4">
    <source>
        <dbReference type="Google" id="ProtNLM"/>
    </source>
</evidence>
<comment type="caution">
    <text evidence="2">The sequence shown here is derived from an EMBL/GenBank/DDBJ whole genome shotgun (WGS) entry which is preliminary data.</text>
</comment>
<dbReference type="Gene3D" id="3.20.20.80">
    <property type="entry name" value="Glycosidases"/>
    <property type="match status" value="1"/>
</dbReference>
<dbReference type="InterPro" id="IPR017853">
    <property type="entry name" value="GH"/>
</dbReference>
<feature type="transmembrane region" description="Helical" evidence="1">
    <location>
        <begin position="12"/>
        <end position="31"/>
    </location>
</feature>
<evidence type="ECO:0000313" key="2">
    <source>
        <dbReference type="EMBL" id="MBW8483636.1"/>
    </source>
</evidence>
<proteinExistence type="predicted"/>
<dbReference type="SUPFAM" id="SSF51445">
    <property type="entry name" value="(Trans)glycosidases"/>
    <property type="match status" value="1"/>
</dbReference>
<keyword evidence="1" id="KW-1133">Transmembrane helix</keyword>
<organism evidence="2 3">
    <name type="scientific">Actinomadura parmotrematis</name>
    <dbReference type="NCBI Taxonomy" id="2864039"/>
    <lineage>
        <taxon>Bacteria</taxon>
        <taxon>Bacillati</taxon>
        <taxon>Actinomycetota</taxon>
        <taxon>Actinomycetes</taxon>
        <taxon>Streptosporangiales</taxon>
        <taxon>Thermomonosporaceae</taxon>
        <taxon>Actinomadura</taxon>
    </lineage>
</organism>
<dbReference type="Proteomes" id="UP000774570">
    <property type="component" value="Unassembled WGS sequence"/>
</dbReference>
<keyword evidence="3" id="KW-1185">Reference proteome</keyword>
<dbReference type="RefSeq" id="WP_220166860.1">
    <property type="nucleotide sequence ID" value="NZ_JAIBOA010000008.1"/>
</dbReference>
<evidence type="ECO:0000256" key="1">
    <source>
        <dbReference type="SAM" id="Phobius"/>
    </source>
</evidence>
<accession>A0ABS7FT97</accession>
<evidence type="ECO:0000313" key="3">
    <source>
        <dbReference type="Proteomes" id="UP000774570"/>
    </source>
</evidence>
<sequence>MVRRTARWAGWAVAYVLGLVALAAAGAWVWWQPAPTAAGTATNALWARHQWVGETHTGAEYRAFGDLLERGRITDVYFHAGPVEADGTVPAAKYRNARALIAAMRRYAPGVRAHAYLGQIRVAGGAGVIQLDDPAVRARVVRTAGTFLDLGFDGIHYDFEPIYPDDTAFLALLDGTRSLTKARGRLLSVALEQPTLADGLQPLYKALLPRGGRFEYPPRPTDAFLRSVAARVDQVAIMTYDVSLPTRSLAGLHYARHTAHVLRLIGDQVTVFMGVPTYRTSMAWAEDLDGALRGVRRGADALERPPARPWGVGIYADWTTDPQEWARYRSTWLPSEIARING</sequence>
<name>A0ABS7FT97_9ACTN</name>
<protein>
    <recommendedName>
        <fullName evidence="4">GH18 domain-containing protein</fullName>
    </recommendedName>
</protein>
<gene>
    <name evidence="2" type="ORF">K1Y72_14715</name>
</gene>